<dbReference type="EMBL" id="JANRHA010000001">
    <property type="protein sequence ID" value="MDG3013275.1"/>
    <property type="molecule type" value="Genomic_DNA"/>
</dbReference>
<sequence>MNQIAHWWDGVELWVTGLAFIPQVLVVMVVVVPLCALIARLVDLALAWVFRVLGRDEEPSAAAAAATDSEARS</sequence>
<reference evidence="2" key="1">
    <citation type="submission" date="2022-08" db="EMBL/GenBank/DDBJ databases">
        <title>Genome analysis of Corynebacteriales strain.</title>
        <authorList>
            <person name="Lee S.D."/>
        </authorList>
    </citation>
    <scope>NUCLEOTIDE SEQUENCE</scope>
    <source>
        <strain evidence="2">D3-21</strain>
    </source>
</reference>
<gene>
    <name evidence="2" type="ORF">NVS88_01740</name>
</gene>
<accession>A0A9X4LVY1</accession>
<evidence type="ECO:0000313" key="3">
    <source>
        <dbReference type="Proteomes" id="UP001152755"/>
    </source>
</evidence>
<protein>
    <submittedName>
        <fullName evidence="2">Uncharacterized protein</fullName>
    </submittedName>
</protein>
<evidence type="ECO:0000256" key="1">
    <source>
        <dbReference type="SAM" id="Phobius"/>
    </source>
</evidence>
<evidence type="ECO:0000313" key="2">
    <source>
        <dbReference type="EMBL" id="MDG3013275.1"/>
    </source>
</evidence>
<feature type="transmembrane region" description="Helical" evidence="1">
    <location>
        <begin position="20"/>
        <end position="42"/>
    </location>
</feature>
<dbReference type="AlphaFoldDB" id="A0A9X4LVY1"/>
<dbReference type="RefSeq" id="WP_277834227.1">
    <property type="nucleotide sequence ID" value="NZ_JAAIVF010000006.1"/>
</dbReference>
<comment type="caution">
    <text evidence="2">The sequence shown here is derived from an EMBL/GenBank/DDBJ whole genome shotgun (WGS) entry which is preliminary data.</text>
</comment>
<proteinExistence type="predicted"/>
<keyword evidence="3" id="KW-1185">Reference proteome</keyword>
<dbReference type="Proteomes" id="UP001152755">
    <property type="component" value="Unassembled WGS sequence"/>
</dbReference>
<organism evidence="2 3">
    <name type="scientific">Speluncibacter jeojiensis</name>
    <dbReference type="NCBI Taxonomy" id="2710754"/>
    <lineage>
        <taxon>Bacteria</taxon>
        <taxon>Bacillati</taxon>
        <taxon>Actinomycetota</taxon>
        <taxon>Actinomycetes</taxon>
        <taxon>Mycobacteriales</taxon>
        <taxon>Speluncibacteraceae</taxon>
        <taxon>Speluncibacter</taxon>
    </lineage>
</organism>
<keyword evidence="1" id="KW-0472">Membrane</keyword>
<keyword evidence="1" id="KW-1133">Transmembrane helix</keyword>
<name>A0A9X4LVY1_9ACTN</name>
<keyword evidence="1" id="KW-0812">Transmembrane</keyword>